<proteinExistence type="inferred from homology"/>
<evidence type="ECO:0000256" key="8">
    <source>
        <dbReference type="ARBA" id="ARBA00023136"/>
    </source>
</evidence>
<dbReference type="Pfam" id="PF01265">
    <property type="entry name" value="Cyto_heme_lyase"/>
    <property type="match status" value="2"/>
</dbReference>
<comment type="similarity">
    <text evidence="2 10">Belongs to the cytochrome c-type heme lyase family.</text>
</comment>
<dbReference type="Proteomes" id="UP000664859">
    <property type="component" value="Unassembled WGS sequence"/>
</dbReference>
<comment type="catalytic activity">
    <reaction evidence="10">
        <text>holo-[cytochrome c] = apo-[cytochrome c] + heme b</text>
        <dbReference type="Rhea" id="RHEA:22648"/>
        <dbReference type="Rhea" id="RHEA-COMP:10725"/>
        <dbReference type="Rhea" id="RHEA-COMP:10726"/>
        <dbReference type="ChEBI" id="CHEBI:29950"/>
        <dbReference type="ChEBI" id="CHEBI:60344"/>
        <dbReference type="ChEBI" id="CHEBI:83739"/>
        <dbReference type="EC" id="4.4.1.17"/>
    </reaction>
</comment>
<dbReference type="PANTHER" id="PTHR12743">
    <property type="entry name" value="CYTOCHROME C1 HEME LYASE"/>
    <property type="match status" value="1"/>
</dbReference>
<evidence type="ECO:0000313" key="13">
    <source>
        <dbReference type="Proteomes" id="UP000664859"/>
    </source>
</evidence>
<accession>A0A835ZPE3</accession>
<dbReference type="PROSITE" id="PS00822">
    <property type="entry name" value="CYTO_HEME_LYASE_2"/>
    <property type="match status" value="1"/>
</dbReference>
<keyword evidence="13" id="KW-1185">Reference proteome</keyword>
<keyword evidence="3 10" id="KW-0349">Heme</keyword>
<keyword evidence="5 10" id="KW-0999">Mitochondrion inner membrane</keyword>
<evidence type="ECO:0000256" key="4">
    <source>
        <dbReference type="ARBA" id="ARBA00022723"/>
    </source>
</evidence>
<dbReference type="GO" id="GO:0005743">
    <property type="term" value="C:mitochondrial inner membrane"/>
    <property type="evidence" value="ECO:0007669"/>
    <property type="project" value="UniProtKB-SubCell"/>
</dbReference>
<comment type="function">
    <text evidence="10">Lyase that catalyzes the covalent linking of the heme group to the cytochrome C apoprotein to produce the mature functional cytochrome.</text>
</comment>
<evidence type="ECO:0000256" key="10">
    <source>
        <dbReference type="RuleBase" id="RU363130"/>
    </source>
</evidence>
<dbReference type="OrthoDB" id="4243at2759"/>
<protein>
    <recommendedName>
        <fullName evidence="10">Holocytochrome c-type synthase</fullName>
        <ecNumber evidence="10">4.4.1.17</ecNumber>
    </recommendedName>
</protein>
<dbReference type="EC" id="4.4.1.17" evidence="10"/>
<keyword evidence="4 10" id="KW-0479">Metal-binding</keyword>
<keyword evidence="6 10" id="KW-0408">Iron</keyword>
<dbReference type="PROSITE" id="PS00821">
    <property type="entry name" value="CYTO_HEME_LYASE_1"/>
    <property type="match status" value="1"/>
</dbReference>
<name>A0A835ZPE3_9STRA</name>
<evidence type="ECO:0000256" key="9">
    <source>
        <dbReference type="ARBA" id="ARBA00023239"/>
    </source>
</evidence>
<feature type="region of interest" description="Disordered" evidence="11">
    <location>
        <begin position="1"/>
        <end position="22"/>
    </location>
</feature>
<dbReference type="GO" id="GO:0004408">
    <property type="term" value="F:holocytochrome-c synthase activity"/>
    <property type="evidence" value="ECO:0007669"/>
    <property type="project" value="UniProtKB-EC"/>
</dbReference>
<keyword evidence="7 10" id="KW-0496">Mitochondrion</keyword>
<keyword evidence="9 10" id="KW-0456">Lyase</keyword>
<comment type="subcellular location">
    <subcellularLocation>
        <location evidence="1 10">Mitochondrion inner membrane</location>
    </subcellularLocation>
</comment>
<dbReference type="GO" id="GO:0046872">
    <property type="term" value="F:metal ion binding"/>
    <property type="evidence" value="ECO:0007669"/>
    <property type="project" value="UniProtKB-KW"/>
</dbReference>
<evidence type="ECO:0000313" key="12">
    <source>
        <dbReference type="EMBL" id="KAG5192378.1"/>
    </source>
</evidence>
<evidence type="ECO:0000256" key="7">
    <source>
        <dbReference type="ARBA" id="ARBA00023128"/>
    </source>
</evidence>
<evidence type="ECO:0000256" key="11">
    <source>
        <dbReference type="SAM" id="MobiDB-lite"/>
    </source>
</evidence>
<evidence type="ECO:0000256" key="2">
    <source>
        <dbReference type="ARBA" id="ARBA00007255"/>
    </source>
</evidence>
<evidence type="ECO:0000256" key="3">
    <source>
        <dbReference type="ARBA" id="ARBA00022617"/>
    </source>
</evidence>
<dbReference type="EMBL" id="JAFCMP010000007">
    <property type="protein sequence ID" value="KAG5192378.1"/>
    <property type="molecule type" value="Genomic_DNA"/>
</dbReference>
<feature type="region of interest" description="Disordered" evidence="11">
    <location>
        <begin position="204"/>
        <end position="223"/>
    </location>
</feature>
<evidence type="ECO:0000256" key="1">
    <source>
        <dbReference type="ARBA" id="ARBA00004273"/>
    </source>
</evidence>
<evidence type="ECO:0000256" key="6">
    <source>
        <dbReference type="ARBA" id="ARBA00023004"/>
    </source>
</evidence>
<sequence>MASTNSDESVSGGGCPVKQTVPLSTARQCSTIPKGEVTPQHQPEGANVWVYPSEQQYFNAMKRKGWEAQEQDVPIVLAIHNAVNEQGWSKVREWEAMRGGDPKLKEFRGRPNDISPKAWFKTNVLGYKPPFDRHDWVVESAGREVRYVIDFYAGKGTPERPVALHLDVRPALDSADAALHRACMFAKEELRLGVERVPTLGGLAAAAARDGGQPPDDRPPPAR</sequence>
<gene>
    <name evidence="12" type="ORF">JKP88DRAFT_351976</name>
</gene>
<organism evidence="12 13">
    <name type="scientific">Tribonema minus</name>
    <dbReference type="NCBI Taxonomy" id="303371"/>
    <lineage>
        <taxon>Eukaryota</taxon>
        <taxon>Sar</taxon>
        <taxon>Stramenopiles</taxon>
        <taxon>Ochrophyta</taxon>
        <taxon>PX clade</taxon>
        <taxon>Xanthophyceae</taxon>
        <taxon>Tribonematales</taxon>
        <taxon>Tribonemataceae</taxon>
        <taxon>Tribonema</taxon>
    </lineage>
</organism>
<evidence type="ECO:0000256" key="5">
    <source>
        <dbReference type="ARBA" id="ARBA00022792"/>
    </source>
</evidence>
<comment type="caution">
    <text evidence="12">The sequence shown here is derived from an EMBL/GenBank/DDBJ whole genome shotgun (WGS) entry which is preliminary data.</text>
</comment>
<reference evidence="12" key="1">
    <citation type="submission" date="2021-02" db="EMBL/GenBank/DDBJ databases">
        <title>First Annotated Genome of the Yellow-green Alga Tribonema minus.</title>
        <authorList>
            <person name="Mahan K.M."/>
        </authorList>
    </citation>
    <scope>NUCLEOTIDE SEQUENCE</scope>
    <source>
        <strain evidence="12">UTEX B ZZ1240</strain>
    </source>
</reference>
<keyword evidence="8 10" id="KW-0472">Membrane</keyword>
<dbReference type="AlphaFoldDB" id="A0A835ZPE3"/>
<feature type="compositionally biased region" description="Low complexity" evidence="11">
    <location>
        <begin position="204"/>
        <end position="214"/>
    </location>
</feature>
<dbReference type="PANTHER" id="PTHR12743:SF0">
    <property type="entry name" value="HOLOCYTOCHROME C-TYPE SYNTHASE"/>
    <property type="match status" value="1"/>
</dbReference>
<dbReference type="InterPro" id="IPR000511">
    <property type="entry name" value="Holocyt_c/c1_synthase"/>
</dbReference>